<comment type="subunit">
    <text evidence="4 11">The basal body constitutes a major portion of the flagellar organelle and consists of four rings (L,P,S, and M) mounted on a central rod.</text>
</comment>
<keyword evidence="13" id="KW-0282">Flagellum</keyword>
<dbReference type="NCBIfam" id="NF001304">
    <property type="entry name" value="PRK00249.1-4"/>
    <property type="match status" value="1"/>
</dbReference>
<evidence type="ECO:0000256" key="11">
    <source>
        <dbReference type="HAMAP-Rule" id="MF_00415"/>
    </source>
</evidence>
<comment type="similarity">
    <text evidence="3 11">Belongs to the FlgH family.</text>
</comment>
<keyword evidence="10 11" id="KW-0449">Lipoprotein</keyword>
<comment type="subcellular location">
    <subcellularLocation>
        <location evidence="11">Cell outer membrane</location>
        <topology evidence="11">Lipid-anchor</topology>
    </subcellularLocation>
    <subcellularLocation>
        <location evidence="11">Bacterial flagellum basal body</location>
    </subcellularLocation>
    <subcellularLocation>
        <location evidence="2">Membrane</location>
        <topology evidence="2">Lipid-anchor</topology>
    </subcellularLocation>
</comment>
<proteinExistence type="inferred from homology"/>
<feature type="region of interest" description="Disordered" evidence="12">
    <location>
        <begin position="86"/>
        <end position="105"/>
    </location>
</feature>
<keyword evidence="13" id="KW-0966">Cell projection</keyword>
<evidence type="ECO:0000256" key="6">
    <source>
        <dbReference type="ARBA" id="ARBA00023136"/>
    </source>
</evidence>
<evidence type="ECO:0000256" key="12">
    <source>
        <dbReference type="SAM" id="MobiDB-lite"/>
    </source>
</evidence>
<dbReference type="AlphaFoldDB" id="A0A1Y0I9G1"/>
<keyword evidence="9 11" id="KW-0998">Cell outer membrane</keyword>
<evidence type="ECO:0000256" key="5">
    <source>
        <dbReference type="ARBA" id="ARBA00022729"/>
    </source>
</evidence>
<dbReference type="PANTHER" id="PTHR34933">
    <property type="entry name" value="FLAGELLAR L-RING PROTEIN"/>
    <property type="match status" value="1"/>
</dbReference>
<evidence type="ECO:0000256" key="2">
    <source>
        <dbReference type="ARBA" id="ARBA00004635"/>
    </source>
</evidence>
<dbReference type="GO" id="GO:0071973">
    <property type="term" value="P:bacterial-type flagellum-dependent cell motility"/>
    <property type="evidence" value="ECO:0007669"/>
    <property type="project" value="InterPro"/>
</dbReference>
<dbReference type="PANTHER" id="PTHR34933:SF1">
    <property type="entry name" value="FLAGELLAR L-RING PROTEIN"/>
    <property type="match status" value="1"/>
</dbReference>
<gene>
    <name evidence="11" type="primary">flgH</name>
    <name evidence="13" type="ORF">OLMES_3058</name>
</gene>
<comment type="function">
    <text evidence="1 11">Assembles around the rod to form the L-ring and probably protects the motor/basal body from shearing forces during rotation.</text>
</comment>
<evidence type="ECO:0000256" key="4">
    <source>
        <dbReference type="ARBA" id="ARBA00011439"/>
    </source>
</evidence>
<evidence type="ECO:0000256" key="9">
    <source>
        <dbReference type="ARBA" id="ARBA00023237"/>
    </source>
</evidence>
<evidence type="ECO:0000256" key="10">
    <source>
        <dbReference type="ARBA" id="ARBA00023288"/>
    </source>
</evidence>
<dbReference type="EMBL" id="CP021425">
    <property type="protein sequence ID" value="ARU57101.1"/>
    <property type="molecule type" value="Genomic_DNA"/>
</dbReference>
<dbReference type="GO" id="GO:0003774">
    <property type="term" value="F:cytoskeletal motor activity"/>
    <property type="evidence" value="ECO:0007669"/>
    <property type="project" value="InterPro"/>
</dbReference>
<evidence type="ECO:0000313" key="14">
    <source>
        <dbReference type="Proteomes" id="UP000196027"/>
    </source>
</evidence>
<keyword evidence="5 11" id="KW-0732">Signal</keyword>
<evidence type="ECO:0000256" key="3">
    <source>
        <dbReference type="ARBA" id="ARBA00006929"/>
    </source>
</evidence>
<keyword evidence="13" id="KW-0969">Cilium</keyword>
<dbReference type="GO" id="GO:0009427">
    <property type="term" value="C:bacterial-type flagellum basal body, distal rod, L ring"/>
    <property type="evidence" value="ECO:0007669"/>
    <property type="project" value="InterPro"/>
</dbReference>
<keyword evidence="6 11" id="KW-0472">Membrane</keyword>
<dbReference type="GO" id="GO:0009279">
    <property type="term" value="C:cell outer membrane"/>
    <property type="evidence" value="ECO:0007669"/>
    <property type="project" value="UniProtKB-SubCell"/>
</dbReference>
<organism evidence="13 14">
    <name type="scientific">Oleiphilus messinensis</name>
    <dbReference type="NCBI Taxonomy" id="141451"/>
    <lineage>
        <taxon>Bacteria</taxon>
        <taxon>Pseudomonadati</taxon>
        <taxon>Pseudomonadota</taxon>
        <taxon>Gammaproteobacteria</taxon>
        <taxon>Oceanospirillales</taxon>
        <taxon>Oleiphilaceae</taxon>
        <taxon>Oleiphilus</taxon>
    </lineage>
</organism>
<dbReference type="HAMAP" id="MF_00415">
    <property type="entry name" value="FlgH"/>
    <property type="match status" value="1"/>
</dbReference>
<evidence type="ECO:0000256" key="8">
    <source>
        <dbReference type="ARBA" id="ARBA00023143"/>
    </source>
</evidence>
<dbReference type="InterPro" id="IPR000527">
    <property type="entry name" value="Flag_Lring"/>
</dbReference>
<dbReference type="OrthoDB" id="9789463at2"/>
<keyword evidence="7" id="KW-0564">Palmitate</keyword>
<dbReference type="Proteomes" id="UP000196027">
    <property type="component" value="Chromosome"/>
</dbReference>
<dbReference type="PROSITE" id="PS51257">
    <property type="entry name" value="PROKAR_LIPOPROTEIN"/>
    <property type="match status" value="1"/>
</dbReference>
<reference evidence="13 14" key="1">
    <citation type="submission" date="2017-05" db="EMBL/GenBank/DDBJ databases">
        <title>Genomic insights into alkan degradation activity of Oleiphilus messinensis.</title>
        <authorList>
            <person name="Kozyavkin S.A."/>
            <person name="Slesarev A.I."/>
            <person name="Golyshin P.N."/>
            <person name="Korzhenkov A."/>
            <person name="Golyshina O.N."/>
            <person name="Toshchakov S.V."/>
        </authorList>
    </citation>
    <scope>NUCLEOTIDE SEQUENCE [LARGE SCALE GENOMIC DNA]</scope>
    <source>
        <strain evidence="13 14">ME102</strain>
    </source>
</reference>
<protein>
    <recommendedName>
        <fullName evidence="11">Flagellar L-ring protein</fullName>
    </recommendedName>
    <alternativeName>
        <fullName evidence="11">Basal body L-ring protein</fullName>
    </alternativeName>
</protein>
<name>A0A1Y0I9G1_9GAMM</name>
<evidence type="ECO:0000256" key="1">
    <source>
        <dbReference type="ARBA" id="ARBA00002591"/>
    </source>
</evidence>
<dbReference type="KEGG" id="ome:OLMES_3058"/>
<evidence type="ECO:0000313" key="13">
    <source>
        <dbReference type="EMBL" id="ARU57101.1"/>
    </source>
</evidence>
<dbReference type="PRINTS" id="PR01008">
    <property type="entry name" value="FLGLRINGFLGH"/>
</dbReference>
<sequence>MTYQRNSGVTNLFCTVVVIATLSGCASMSRERPVPGDPLYAPAAPQELIPPAPVNGSLYQAGQGYSLYTDKVAHRIGDILTVQLQERTQSSKTSETSLSKDSGTSFNEGSILGSALSMNNLSLGTDLEMEREFTGEAESDQSNSLTGSIAVTVAAVLPNGLLRIRGEKWLTLNQGDEYIRLTGLVRPEDISDNNIVRSDKIADARIAYGATGEFDDANRMGWGSRVFNSEWWPF</sequence>
<dbReference type="RefSeq" id="WP_087462025.1">
    <property type="nucleotide sequence ID" value="NZ_CP021425.1"/>
</dbReference>
<dbReference type="Pfam" id="PF02107">
    <property type="entry name" value="FlgH"/>
    <property type="match status" value="1"/>
</dbReference>
<accession>A0A1Y0I9G1</accession>
<keyword evidence="8 11" id="KW-0975">Bacterial flagellum</keyword>
<keyword evidence="14" id="KW-1185">Reference proteome</keyword>
<evidence type="ECO:0000256" key="7">
    <source>
        <dbReference type="ARBA" id="ARBA00023139"/>
    </source>
</evidence>